<reference evidence="2 3" key="1">
    <citation type="submission" date="2019-07" db="EMBL/GenBank/DDBJ databases">
        <title>Genomic Encyclopedia of Archaeal and Bacterial Type Strains, Phase II (KMG-II): from individual species to whole genera.</title>
        <authorList>
            <person name="Goeker M."/>
        </authorList>
    </citation>
    <scope>NUCLEOTIDE SEQUENCE [LARGE SCALE GENOMIC DNA]</scope>
    <source>
        <strain evidence="2 3">DSM 18850</strain>
    </source>
</reference>
<gene>
    <name evidence="2" type="ORF">BC792_1172</name>
</gene>
<evidence type="ECO:0000313" key="2">
    <source>
        <dbReference type="EMBL" id="TYP92227.1"/>
    </source>
</evidence>
<sequence>METKVLGRSDINAAIAERVSELYRQLSPTKKQQDLRHVLDEDNPVYVVGSFEDEKLTGIASMAVYKVVSGHKGWIEDVVVDATYRGKGIGRKLIERLLELARDMQLTEVLLFTEDHRIAARTLYESLGFKTKDSTIYIRRT</sequence>
<dbReference type="AlphaFoldDB" id="A0A5S5D814"/>
<dbReference type="PROSITE" id="PS51186">
    <property type="entry name" value="GNAT"/>
    <property type="match status" value="1"/>
</dbReference>
<protein>
    <submittedName>
        <fullName evidence="2">Phosphinothricin acetyltransferase</fullName>
    </submittedName>
</protein>
<dbReference type="GO" id="GO:0008080">
    <property type="term" value="F:N-acetyltransferase activity"/>
    <property type="evidence" value="ECO:0007669"/>
    <property type="project" value="TreeGrafter"/>
</dbReference>
<dbReference type="CDD" id="cd04301">
    <property type="entry name" value="NAT_SF"/>
    <property type="match status" value="1"/>
</dbReference>
<evidence type="ECO:0000259" key="1">
    <source>
        <dbReference type="PROSITE" id="PS51186"/>
    </source>
</evidence>
<dbReference type="PANTHER" id="PTHR13355:SF15">
    <property type="entry name" value="GCN5-RELATED N-ACETYLTRANSFERASE 3, CHLOROPLASTIC"/>
    <property type="match status" value="1"/>
</dbReference>
<dbReference type="SUPFAM" id="SSF55729">
    <property type="entry name" value="Acyl-CoA N-acyltransferases (Nat)"/>
    <property type="match status" value="1"/>
</dbReference>
<evidence type="ECO:0000313" key="3">
    <source>
        <dbReference type="Proteomes" id="UP000325105"/>
    </source>
</evidence>
<proteinExistence type="predicted"/>
<dbReference type="EMBL" id="VNHX01000017">
    <property type="protein sequence ID" value="TYP92227.1"/>
    <property type="molecule type" value="Genomic_DNA"/>
</dbReference>
<organism evidence="2 3">
    <name type="scientific">Sphingobacterium allocomposti</name>
    <dbReference type="NCBI Taxonomy" id="415956"/>
    <lineage>
        <taxon>Bacteria</taxon>
        <taxon>Pseudomonadati</taxon>
        <taxon>Bacteroidota</taxon>
        <taxon>Sphingobacteriia</taxon>
        <taxon>Sphingobacteriales</taxon>
        <taxon>Sphingobacteriaceae</taxon>
        <taxon>Sphingobacterium</taxon>
    </lineage>
</organism>
<dbReference type="Proteomes" id="UP000325105">
    <property type="component" value="Unassembled WGS sequence"/>
</dbReference>
<keyword evidence="2" id="KW-0808">Transferase</keyword>
<dbReference type="OrthoDB" id="9792929at2"/>
<keyword evidence="3" id="KW-1185">Reference proteome</keyword>
<dbReference type="InterPro" id="IPR000182">
    <property type="entry name" value="GNAT_dom"/>
</dbReference>
<feature type="domain" description="N-acetyltransferase" evidence="1">
    <location>
        <begin position="6"/>
        <end position="141"/>
    </location>
</feature>
<comment type="caution">
    <text evidence="2">The sequence shown here is derived from an EMBL/GenBank/DDBJ whole genome shotgun (WGS) entry which is preliminary data.</text>
</comment>
<dbReference type="RefSeq" id="WP_148909335.1">
    <property type="nucleotide sequence ID" value="NZ_VNHX01000017.1"/>
</dbReference>
<dbReference type="Gene3D" id="3.40.630.30">
    <property type="match status" value="1"/>
</dbReference>
<name>A0A5S5D814_9SPHI</name>
<dbReference type="InterPro" id="IPR016181">
    <property type="entry name" value="Acyl_CoA_acyltransferase"/>
</dbReference>
<dbReference type="InterPro" id="IPR039143">
    <property type="entry name" value="GNPNAT1-like"/>
</dbReference>
<accession>A0A5S5D814</accession>
<dbReference type="Pfam" id="PF00583">
    <property type="entry name" value="Acetyltransf_1"/>
    <property type="match status" value="1"/>
</dbReference>
<dbReference type="PANTHER" id="PTHR13355">
    <property type="entry name" value="GLUCOSAMINE 6-PHOSPHATE N-ACETYLTRANSFERASE"/>
    <property type="match status" value="1"/>
</dbReference>